<dbReference type="STRING" id="643562.Daes_1986"/>
<feature type="domain" description="UDP-N-acetylglucosamine 2-epimerase" evidence="2">
    <location>
        <begin position="22"/>
        <end position="370"/>
    </location>
</feature>
<evidence type="ECO:0000313" key="4">
    <source>
        <dbReference type="Proteomes" id="UP000002191"/>
    </source>
</evidence>
<gene>
    <name evidence="3" type="ordered locus">Daes_1986</name>
</gene>
<dbReference type="Gene3D" id="3.40.50.2000">
    <property type="entry name" value="Glycogen Phosphorylase B"/>
    <property type="match status" value="2"/>
</dbReference>
<dbReference type="NCBIfam" id="TIGR03568">
    <property type="entry name" value="NeuC_NnaA"/>
    <property type="match status" value="1"/>
</dbReference>
<reference evidence="4" key="1">
    <citation type="submission" date="2010-12" db="EMBL/GenBank/DDBJ databases">
        <title>Complete sequence of Desulfovibrio aespoeensis Aspo-2.</title>
        <authorList>
            <consortium name="US DOE Joint Genome Institute"/>
            <person name="Lucas S."/>
            <person name="Copeland A."/>
            <person name="Lapidus A."/>
            <person name="Cheng J.-F."/>
            <person name="Goodwin L."/>
            <person name="Pitluck S."/>
            <person name="Chertkov O."/>
            <person name="Misra M."/>
            <person name="Detter J.C."/>
            <person name="Han C."/>
            <person name="Tapia R."/>
            <person name="Land M."/>
            <person name="Hauser L."/>
            <person name="Kyrpides N."/>
            <person name="Ivanova N."/>
            <person name="Ovchinnikova G."/>
            <person name="Pedersen K."/>
            <person name="Jagevall S."/>
            <person name="Hazen T."/>
            <person name="Woyke T."/>
        </authorList>
    </citation>
    <scope>NUCLEOTIDE SEQUENCE [LARGE SCALE GENOMIC DNA]</scope>
    <source>
        <strain evidence="4">ATCC 700646 / DSM 10631 / Aspo-2</strain>
    </source>
</reference>
<dbReference type="EMBL" id="CP002431">
    <property type="protein sequence ID" value="ADU62995.1"/>
    <property type="molecule type" value="Genomic_DNA"/>
</dbReference>
<keyword evidence="4" id="KW-1185">Reference proteome</keyword>
<dbReference type="GO" id="GO:0004553">
    <property type="term" value="F:hydrolase activity, hydrolyzing O-glycosyl compounds"/>
    <property type="evidence" value="ECO:0007669"/>
    <property type="project" value="InterPro"/>
</dbReference>
<dbReference type="InterPro" id="IPR003331">
    <property type="entry name" value="UDP_GlcNAc_Epimerase_2_dom"/>
</dbReference>
<evidence type="ECO:0000313" key="3">
    <source>
        <dbReference type="EMBL" id="ADU62995.1"/>
    </source>
</evidence>
<dbReference type="OrthoDB" id="9803238at2"/>
<dbReference type="eggNOG" id="COG0381">
    <property type="taxonomic scope" value="Bacteria"/>
</dbReference>
<dbReference type="RefSeq" id="WP_013514908.1">
    <property type="nucleotide sequence ID" value="NC_014844.1"/>
</dbReference>
<dbReference type="SUPFAM" id="SSF53756">
    <property type="entry name" value="UDP-Glycosyltransferase/glycogen phosphorylase"/>
    <property type="match status" value="1"/>
</dbReference>
<dbReference type="HOGENOM" id="CLU_061127_0_0_7"/>
<reference evidence="3 4" key="2">
    <citation type="journal article" date="2014" name="Genome Announc.">
        <title>Complete Genome Sequence of the Subsurface, Mesophilic Sulfate-Reducing Bacterium Desulfovibrio aespoeensis Aspo-2.</title>
        <authorList>
            <person name="Pedersen K."/>
            <person name="Bengtsson A."/>
            <person name="Edlund J."/>
            <person name="Rabe L."/>
            <person name="Hazen T."/>
            <person name="Chakraborty R."/>
            <person name="Goodwin L."/>
            <person name="Shapiro N."/>
        </authorList>
    </citation>
    <scope>NUCLEOTIDE SEQUENCE [LARGE SCALE GENOMIC DNA]</scope>
    <source>
        <strain evidence="4">ATCC 700646 / DSM 10631 / Aspo-2</strain>
    </source>
</reference>
<organism evidence="3 4">
    <name type="scientific">Pseudodesulfovibrio aespoeensis (strain ATCC 700646 / DSM 10631 / Aspo-2)</name>
    <name type="common">Desulfovibrio aespoeensis</name>
    <dbReference type="NCBI Taxonomy" id="643562"/>
    <lineage>
        <taxon>Bacteria</taxon>
        <taxon>Pseudomonadati</taxon>
        <taxon>Thermodesulfobacteriota</taxon>
        <taxon>Desulfovibrionia</taxon>
        <taxon>Desulfovibrionales</taxon>
        <taxon>Desulfovibrionaceae</taxon>
    </lineage>
</organism>
<accession>E6VR15</accession>
<protein>
    <submittedName>
        <fullName evidence="3">UDP-N-acetyl-D-glucosamine 2-epimerase, UDP-hydrolysing</fullName>
    </submittedName>
</protein>
<dbReference type="AlphaFoldDB" id="E6VR15"/>
<dbReference type="PANTHER" id="PTHR43174">
    <property type="entry name" value="UDP-N-ACETYLGLUCOSAMINE 2-EPIMERASE"/>
    <property type="match status" value="1"/>
</dbReference>
<dbReference type="InterPro" id="IPR029767">
    <property type="entry name" value="WecB-like"/>
</dbReference>
<feature type="region of interest" description="Disordered" evidence="1">
    <location>
        <begin position="373"/>
        <end position="398"/>
    </location>
</feature>
<evidence type="ECO:0000259" key="2">
    <source>
        <dbReference type="Pfam" id="PF02350"/>
    </source>
</evidence>
<name>E6VR15_PSEA9</name>
<dbReference type="InterPro" id="IPR020004">
    <property type="entry name" value="UDP-GlcNAc_Epase"/>
</dbReference>
<dbReference type="GO" id="GO:0006047">
    <property type="term" value="P:UDP-N-acetylglucosamine metabolic process"/>
    <property type="evidence" value="ECO:0007669"/>
    <property type="project" value="InterPro"/>
</dbReference>
<dbReference type="KEGG" id="das:Daes_1986"/>
<sequence length="398" mass="41885">MNICVFTGTRAEYGLLKPIMDRIRADNGLTLSLIVSGSHLSPRHGHTVDAILADGFTPDALVPLPLEDDTPLGTARALGVGVGEYANALERIKPDMLVVLGDRYETFACATAAALIRVPVAHLHGGETTEGAVDEFFRHAVTKMAHLHFASCEKHRQRIIQLGEHPDTVFDVGAVGVEIALSLPLLSRTELESAIGFAMGDKCLLTTYHPVTLGDDGPEQVQQFFAGLETVLGQDREVTVILTGANADPGASAIDAAAARLAGRHPGRVHAAASLGQLRYLSAMKHCAAVVGNSSSGIIEAPSLGVPTVNVGSRQQGRERAASVLDCPAKAEAVARTISRALAPPTGDIVKAARNPYEKTGTSQRIVAEIKKRGPGTVKSFHDIKPCPQGGNGEGHHS</sequence>
<dbReference type="Proteomes" id="UP000002191">
    <property type="component" value="Chromosome"/>
</dbReference>
<proteinExistence type="predicted"/>
<dbReference type="Pfam" id="PF02350">
    <property type="entry name" value="Epimerase_2"/>
    <property type="match status" value="1"/>
</dbReference>
<dbReference type="PANTHER" id="PTHR43174:SF3">
    <property type="entry name" value="UDP-N-ACETYLGLUCOSAMINE 2-EPIMERASE"/>
    <property type="match status" value="1"/>
</dbReference>
<dbReference type="CDD" id="cd03786">
    <property type="entry name" value="GTB_UDP-GlcNAc_2-Epimerase"/>
    <property type="match status" value="1"/>
</dbReference>
<evidence type="ECO:0000256" key="1">
    <source>
        <dbReference type="SAM" id="MobiDB-lite"/>
    </source>
</evidence>